<gene>
    <name evidence="11" type="ORF">JRQ81_012792</name>
</gene>
<dbReference type="GO" id="GO:0017116">
    <property type="term" value="F:single-stranded DNA helicase activity"/>
    <property type="evidence" value="ECO:0007669"/>
    <property type="project" value="TreeGrafter"/>
</dbReference>
<name>A0A9Q0Y1T2_9SAUR</name>
<feature type="domain" description="MCM C-terminal AAA(+) ATPase" evidence="10">
    <location>
        <begin position="225"/>
        <end position="342"/>
    </location>
</feature>
<reference evidence="11" key="1">
    <citation type="journal article" date="2023" name="DNA Res.">
        <title>Chromosome-level genome assembly of Phrynocephalus forsythii using third-generation DNA sequencing and Hi-C analysis.</title>
        <authorList>
            <person name="Qi Y."/>
            <person name="Zhao W."/>
            <person name="Zhao Y."/>
            <person name="Niu C."/>
            <person name="Cao S."/>
            <person name="Zhang Y."/>
        </authorList>
    </citation>
    <scope>NUCLEOTIDE SEQUENCE</scope>
    <source>
        <tissue evidence="11">Muscle</tissue>
    </source>
</reference>
<dbReference type="InterPro" id="IPR031327">
    <property type="entry name" value="MCM"/>
</dbReference>
<evidence type="ECO:0000256" key="8">
    <source>
        <dbReference type="ARBA" id="ARBA00059210"/>
    </source>
</evidence>
<keyword evidence="2" id="KW-0597">Phosphoprotein</keyword>
<dbReference type="InterPro" id="IPR001208">
    <property type="entry name" value="MCM_dom"/>
</dbReference>
<dbReference type="PANTHER" id="PTHR11630:SF75">
    <property type="entry name" value="MINICHROMOSOME MAINTENANCE DOMAIN-CONTAINING PROTEIN 2"/>
    <property type="match status" value="1"/>
</dbReference>
<evidence type="ECO:0000256" key="2">
    <source>
        <dbReference type="ARBA" id="ARBA00022553"/>
    </source>
</evidence>
<dbReference type="OrthoDB" id="2015372at2759"/>
<evidence type="ECO:0000256" key="1">
    <source>
        <dbReference type="ARBA" id="ARBA00008010"/>
    </source>
</evidence>
<comment type="caution">
    <text evidence="11">The sequence shown here is derived from an EMBL/GenBank/DDBJ whole genome shotgun (WGS) entry which is preliminary data.</text>
</comment>
<dbReference type="EMBL" id="JAPFRF010000003">
    <property type="protein sequence ID" value="KAJ7338890.1"/>
    <property type="molecule type" value="Genomic_DNA"/>
</dbReference>
<evidence type="ECO:0000313" key="12">
    <source>
        <dbReference type="Proteomes" id="UP001142489"/>
    </source>
</evidence>
<keyword evidence="5" id="KW-0067">ATP-binding</keyword>
<evidence type="ECO:0000256" key="7">
    <source>
        <dbReference type="ARBA" id="ARBA00023254"/>
    </source>
</evidence>
<evidence type="ECO:0000256" key="3">
    <source>
        <dbReference type="ARBA" id="ARBA00022741"/>
    </source>
</evidence>
<dbReference type="AlphaFoldDB" id="A0A9Q0Y1T2"/>
<keyword evidence="3" id="KW-0547">Nucleotide-binding</keyword>
<keyword evidence="4" id="KW-0227">DNA damage</keyword>
<dbReference type="GO" id="GO:0003677">
    <property type="term" value="F:DNA binding"/>
    <property type="evidence" value="ECO:0007669"/>
    <property type="project" value="InterPro"/>
</dbReference>
<dbReference type="Gene3D" id="3.40.50.300">
    <property type="entry name" value="P-loop containing nucleotide triphosphate hydrolases"/>
    <property type="match status" value="1"/>
</dbReference>
<comment type="function">
    <text evidence="8">Plays an important role in meiotic recombination and associated DNA double-strand break repair.</text>
</comment>
<comment type="similarity">
    <text evidence="1">Belongs to the MCM family.</text>
</comment>
<protein>
    <recommendedName>
        <fullName evidence="9">Minichromosome maintenance domain-containing protein 2</fullName>
    </recommendedName>
</protein>
<evidence type="ECO:0000256" key="4">
    <source>
        <dbReference type="ARBA" id="ARBA00022763"/>
    </source>
</evidence>
<evidence type="ECO:0000259" key="10">
    <source>
        <dbReference type="Pfam" id="PF00493"/>
    </source>
</evidence>
<dbReference type="InterPro" id="IPR027417">
    <property type="entry name" value="P-loop_NTPase"/>
</dbReference>
<evidence type="ECO:0000313" key="11">
    <source>
        <dbReference type="EMBL" id="KAJ7338890.1"/>
    </source>
</evidence>
<accession>A0A9Q0Y1T2</accession>
<dbReference type="FunFam" id="3.40.50.300:FF:001155">
    <property type="entry name" value="minichromosome maintenance domain-containing protein 2"/>
    <property type="match status" value="1"/>
</dbReference>
<organism evidence="11 12">
    <name type="scientific">Phrynocephalus forsythii</name>
    <dbReference type="NCBI Taxonomy" id="171643"/>
    <lineage>
        <taxon>Eukaryota</taxon>
        <taxon>Metazoa</taxon>
        <taxon>Chordata</taxon>
        <taxon>Craniata</taxon>
        <taxon>Vertebrata</taxon>
        <taxon>Euteleostomi</taxon>
        <taxon>Lepidosauria</taxon>
        <taxon>Squamata</taxon>
        <taxon>Bifurcata</taxon>
        <taxon>Unidentata</taxon>
        <taxon>Episquamata</taxon>
        <taxon>Toxicofera</taxon>
        <taxon>Iguania</taxon>
        <taxon>Acrodonta</taxon>
        <taxon>Agamidae</taxon>
        <taxon>Agaminae</taxon>
        <taxon>Phrynocephalus</taxon>
    </lineage>
</organism>
<dbReference type="Proteomes" id="UP001142489">
    <property type="component" value="Unassembled WGS sequence"/>
</dbReference>
<dbReference type="GO" id="GO:0000727">
    <property type="term" value="P:double-strand break repair via break-induced replication"/>
    <property type="evidence" value="ECO:0007669"/>
    <property type="project" value="TreeGrafter"/>
</dbReference>
<sequence length="453" mass="50537">MNIVLKVTHLPSLPSYILNLCKFPFDYTSQRFYMIEGIVLAMTIITKYTQGARFICSEETCQYSEGFHYVRVHTPGATESATLRHDFVCSLCTSPVREDMKYRVLGDKQLVEMIDTKAINALQGFSTSDIHFRFQSLTVFLRDELSNTMKIGNRYKVIGIPISMQSSSQVTLCLEANSVHHSSTTGPSCISETFKYLLSLTSGSYWRFTAALAYNFASQILPPGIYNTLKLAILMSLVHTNDRDDSTAVYLDILAMTNDSLILERIMNYSVCLVPRGIRHILSSDIFPTVMKDKHGTGTASIQAGSAILAQGGVCFIGELSSHKKDKLEQLQSVLENRAATIFISGKKYGQDTDQQVTLPVQTSFWSFIDVDSVSKKHVQKDNIHIGQMDLNIISANLIDAFGLVIHCSESTFWNSSLPIANFLFKKAVGAEETAYVAPQEFTTQDYEDDFPG</sequence>
<dbReference type="Pfam" id="PF00493">
    <property type="entry name" value="MCM"/>
    <property type="match status" value="1"/>
</dbReference>
<dbReference type="PANTHER" id="PTHR11630">
    <property type="entry name" value="DNA REPLICATION LICENSING FACTOR MCM FAMILY MEMBER"/>
    <property type="match status" value="1"/>
</dbReference>
<evidence type="ECO:0000256" key="6">
    <source>
        <dbReference type="ARBA" id="ARBA00023204"/>
    </source>
</evidence>
<keyword evidence="7" id="KW-0469">Meiosis</keyword>
<keyword evidence="12" id="KW-1185">Reference proteome</keyword>
<evidence type="ECO:0000256" key="5">
    <source>
        <dbReference type="ARBA" id="ARBA00022840"/>
    </source>
</evidence>
<dbReference type="GO" id="GO:0005634">
    <property type="term" value="C:nucleus"/>
    <property type="evidence" value="ECO:0007669"/>
    <property type="project" value="TreeGrafter"/>
</dbReference>
<proteinExistence type="inferred from homology"/>
<keyword evidence="6" id="KW-0234">DNA repair</keyword>
<dbReference type="GO" id="GO:0005524">
    <property type="term" value="F:ATP binding"/>
    <property type="evidence" value="ECO:0007669"/>
    <property type="project" value="UniProtKB-KW"/>
</dbReference>
<evidence type="ECO:0000256" key="9">
    <source>
        <dbReference type="ARBA" id="ARBA00067689"/>
    </source>
</evidence>
<dbReference type="GO" id="GO:0051321">
    <property type="term" value="P:meiotic cell cycle"/>
    <property type="evidence" value="ECO:0007669"/>
    <property type="project" value="UniProtKB-KW"/>
</dbReference>